<evidence type="ECO:0000313" key="8">
    <source>
        <dbReference type="EMBL" id="CAD7653927.1"/>
    </source>
</evidence>
<accession>A0A7R9QR07</accession>
<protein>
    <recommendedName>
        <fullName evidence="7">Orange domain-containing protein</fullName>
    </recommendedName>
</protein>
<dbReference type="GO" id="GO:0006355">
    <property type="term" value="P:regulation of DNA-templated transcription"/>
    <property type="evidence" value="ECO:0007669"/>
    <property type="project" value="InterPro"/>
</dbReference>
<dbReference type="GO" id="GO:0003677">
    <property type="term" value="F:DNA binding"/>
    <property type="evidence" value="ECO:0007669"/>
    <property type="project" value="UniProtKB-KW"/>
</dbReference>
<evidence type="ECO:0000256" key="5">
    <source>
        <dbReference type="ARBA" id="ARBA00023242"/>
    </source>
</evidence>
<dbReference type="InterPro" id="IPR050370">
    <property type="entry name" value="HES_HEY"/>
</dbReference>
<proteinExistence type="predicted"/>
<feature type="region of interest" description="Disordered" evidence="6">
    <location>
        <begin position="162"/>
        <end position="205"/>
    </location>
</feature>
<keyword evidence="9" id="KW-1185">Reference proteome</keyword>
<dbReference type="InterPro" id="IPR003650">
    <property type="entry name" value="Orange_dom"/>
</dbReference>
<dbReference type="Proteomes" id="UP000728032">
    <property type="component" value="Unassembled WGS sequence"/>
</dbReference>
<keyword evidence="4" id="KW-0804">Transcription</keyword>
<dbReference type="Pfam" id="PF07527">
    <property type="entry name" value="Hairy_orange"/>
    <property type="match status" value="1"/>
</dbReference>
<dbReference type="InterPro" id="IPR036638">
    <property type="entry name" value="HLH_DNA-bd_sf"/>
</dbReference>
<dbReference type="EMBL" id="CAJPVJ010007274">
    <property type="protein sequence ID" value="CAG2171114.1"/>
    <property type="molecule type" value="Genomic_DNA"/>
</dbReference>
<evidence type="ECO:0000313" key="9">
    <source>
        <dbReference type="Proteomes" id="UP000728032"/>
    </source>
</evidence>
<organism evidence="8">
    <name type="scientific">Oppiella nova</name>
    <dbReference type="NCBI Taxonomy" id="334625"/>
    <lineage>
        <taxon>Eukaryota</taxon>
        <taxon>Metazoa</taxon>
        <taxon>Ecdysozoa</taxon>
        <taxon>Arthropoda</taxon>
        <taxon>Chelicerata</taxon>
        <taxon>Arachnida</taxon>
        <taxon>Acari</taxon>
        <taxon>Acariformes</taxon>
        <taxon>Sarcoptiformes</taxon>
        <taxon>Oribatida</taxon>
        <taxon>Brachypylina</taxon>
        <taxon>Oppioidea</taxon>
        <taxon>Oppiidae</taxon>
        <taxon>Oppiella</taxon>
    </lineage>
</organism>
<dbReference type="EMBL" id="OC922099">
    <property type="protein sequence ID" value="CAD7653927.1"/>
    <property type="molecule type" value="Genomic_DNA"/>
</dbReference>
<reference evidence="8" key="1">
    <citation type="submission" date="2020-11" db="EMBL/GenBank/DDBJ databases">
        <authorList>
            <person name="Tran Van P."/>
        </authorList>
    </citation>
    <scope>NUCLEOTIDE SEQUENCE</scope>
</reference>
<keyword evidence="2" id="KW-0805">Transcription regulation</keyword>
<dbReference type="GO" id="GO:0046983">
    <property type="term" value="F:protein dimerization activity"/>
    <property type="evidence" value="ECO:0007669"/>
    <property type="project" value="InterPro"/>
</dbReference>
<keyword evidence="5" id="KW-0539">Nucleus</keyword>
<evidence type="ECO:0000256" key="1">
    <source>
        <dbReference type="ARBA" id="ARBA00004123"/>
    </source>
</evidence>
<feature type="compositionally biased region" description="Polar residues" evidence="6">
    <location>
        <begin position="190"/>
        <end position="199"/>
    </location>
</feature>
<name>A0A7R9QR07_9ACAR</name>
<gene>
    <name evidence="8" type="ORF">ONB1V03_LOCUS10578</name>
</gene>
<comment type="subcellular location">
    <subcellularLocation>
        <location evidence="1">Nucleus</location>
    </subcellularLocation>
</comment>
<feature type="compositionally biased region" description="Low complexity" evidence="6">
    <location>
        <begin position="162"/>
        <end position="178"/>
    </location>
</feature>
<evidence type="ECO:0000256" key="2">
    <source>
        <dbReference type="ARBA" id="ARBA00023015"/>
    </source>
</evidence>
<evidence type="ECO:0000256" key="3">
    <source>
        <dbReference type="ARBA" id="ARBA00023125"/>
    </source>
</evidence>
<keyword evidence="3" id="KW-0238">DNA-binding</keyword>
<dbReference type="GO" id="GO:0005634">
    <property type="term" value="C:nucleus"/>
    <property type="evidence" value="ECO:0007669"/>
    <property type="project" value="UniProtKB-SubCell"/>
</dbReference>
<feature type="domain" description="Orange" evidence="7">
    <location>
        <begin position="52"/>
        <end position="102"/>
    </location>
</feature>
<dbReference type="Gene3D" id="4.10.280.10">
    <property type="entry name" value="Helix-loop-helix DNA-binding domain"/>
    <property type="match status" value="1"/>
</dbReference>
<evidence type="ECO:0000259" key="7">
    <source>
        <dbReference type="Pfam" id="PF07527"/>
    </source>
</evidence>
<evidence type="ECO:0000256" key="6">
    <source>
        <dbReference type="SAM" id="MobiDB-lite"/>
    </source>
</evidence>
<dbReference type="OrthoDB" id="6085656at2759"/>
<dbReference type="PANTHER" id="PTHR10985">
    <property type="entry name" value="BASIC HELIX-LOOP-HELIX TRANSCRIPTION FACTOR, HES-RELATED"/>
    <property type="match status" value="1"/>
</dbReference>
<dbReference type="AlphaFoldDB" id="A0A7R9QR07"/>
<sequence>MQLKEMIIDSGRHNIQNPKCKYEKADILELTVEYLQNMHFKQQMDRNVTKQSFNAGFDECLKQVQHFMKCLPFSDKLNHNANNGTDTPDRNQISQKLLTHLDFCRLELTHNDVVADDADAQRPDASVDNHNMHNIDIDRYYDQNILNQNTFSVIQHTRNYSSSISSTSSNSSTHTVSPPTTPEPRHRPMDSTSTSTSQLPPDFIPEFRGLRANSVGRYETDRNGQRYELGADGVWRPW</sequence>
<evidence type="ECO:0000256" key="4">
    <source>
        <dbReference type="ARBA" id="ARBA00023163"/>
    </source>
</evidence>